<comment type="subcellular location">
    <subcellularLocation>
        <location evidence="8">Cell membrane</location>
        <topology evidence="8">Single-pass type II membrane protein</topology>
    </subcellularLocation>
    <subcellularLocation>
        <location evidence="1">Membrane</location>
    </subcellularLocation>
    <text evidence="8">Localizes to the division septum.</text>
</comment>
<dbReference type="PANTHER" id="PTHR37820">
    <property type="entry name" value="CELL DIVISION PROTEIN DIVIB"/>
    <property type="match status" value="1"/>
</dbReference>
<keyword evidence="6 8" id="KW-0472">Membrane</keyword>
<dbReference type="Proteomes" id="UP000006620">
    <property type="component" value="Chromosome"/>
</dbReference>
<dbReference type="GO" id="GO:0043093">
    <property type="term" value="P:FtsZ-dependent cytokinesis"/>
    <property type="evidence" value="ECO:0007669"/>
    <property type="project" value="UniProtKB-UniRule"/>
</dbReference>
<dbReference type="EMBL" id="CP002869">
    <property type="protein sequence ID" value="AEI42594.1"/>
    <property type="molecule type" value="Genomic_DNA"/>
</dbReference>
<dbReference type="HOGENOM" id="CLU_046278_2_0_9"/>
<accession>F8FDM9</accession>
<dbReference type="RefSeq" id="WP_013917750.1">
    <property type="nucleotide sequence ID" value="NC_015690.1"/>
</dbReference>
<feature type="domain" description="POTRA" evidence="10">
    <location>
        <begin position="44"/>
        <end position="112"/>
    </location>
</feature>
<feature type="transmembrane region" description="Helical" evidence="8">
    <location>
        <begin position="21"/>
        <end position="39"/>
    </location>
</feature>
<reference evidence="12" key="1">
    <citation type="submission" date="2011-06" db="EMBL/GenBank/DDBJ databases">
        <title>Complete genome sequence of Paenibacillus mucilaginosus KNP414.</title>
        <authorList>
            <person name="Wang J."/>
            <person name="Hu S."/>
            <person name="Hu X."/>
            <person name="Zhang B."/>
            <person name="Dong D."/>
            <person name="Zhang S."/>
            <person name="Zhao K."/>
            <person name="Wu D."/>
        </authorList>
    </citation>
    <scope>NUCLEOTIDE SEQUENCE [LARGE SCALE GENOMIC DNA]</scope>
    <source>
        <strain evidence="12">KNP414</strain>
    </source>
</reference>
<keyword evidence="2 8" id="KW-1003">Cell membrane</keyword>
<feature type="compositionally biased region" description="Low complexity" evidence="9">
    <location>
        <begin position="252"/>
        <end position="272"/>
    </location>
</feature>
<feature type="region of interest" description="Disordered" evidence="9">
    <location>
        <begin position="245"/>
        <end position="287"/>
    </location>
</feature>
<dbReference type="PROSITE" id="PS51779">
    <property type="entry name" value="POTRA"/>
    <property type="match status" value="1"/>
</dbReference>
<dbReference type="AlphaFoldDB" id="F8FDM9"/>
<evidence type="ECO:0000259" key="10">
    <source>
        <dbReference type="PROSITE" id="PS51779"/>
    </source>
</evidence>
<dbReference type="KEGG" id="pms:KNP414_04061"/>
<dbReference type="GO" id="GO:0032153">
    <property type="term" value="C:cell division site"/>
    <property type="evidence" value="ECO:0007669"/>
    <property type="project" value="UniProtKB-UniRule"/>
</dbReference>
<dbReference type="PANTHER" id="PTHR37820:SF1">
    <property type="entry name" value="CELL DIVISION PROTEIN FTSQ"/>
    <property type="match status" value="1"/>
</dbReference>
<keyword evidence="7 8" id="KW-0131">Cell cycle</keyword>
<evidence type="ECO:0000256" key="7">
    <source>
        <dbReference type="ARBA" id="ARBA00023306"/>
    </source>
</evidence>
<dbReference type="PATRIC" id="fig|1036673.3.peg.3736"/>
<evidence type="ECO:0000256" key="5">
    <source>
        <dbReference type="ARBA" id="ARBA00022989"/>
    </source>
</evidence>
<evidence type="ECO:0000256" key="3">
    <source>
        <dbReference type="ARBA" id="ARBA00022618"/>
    </source>
</evidence>
<evidence type="ECO:0000256" key="6">
    <source>
        <dbReference type="ARBA" id="ARBA00023136"/>
    </source>
</evidence>
<evidence type="ECO:0000313" key="12">
    <source>
        <dbReference type="Proteomes" id="UP000006620"/>
    </source>
</evidence>
<dbReference type="InterPro" id="IPR034746">
    <property type="entry name" value="POTRA"/>
</dbReference>
<dbReference type="Gene3D" id="3.10.20.310">
    <property type="entry name" value="membrane protein fhac"/>
    <property type="match status" value="1"/>
</dbReference>
<dbReference type="InterPro" id="IPR013685">
    <property type="entry name" value="POTRA_FtsQ_type"/>
</dbReference>
<comment type="similarity">
    <text evidence="8">Belongs to the FtsQ/DivIB family. DivIB subfamily.</text>
</comment>
<dbReference type="InterPro" id="IPR050487">
    <property type="entry name" value="FtsQ_DivIB"/>
</dbReference>
<evidence type="ECO:0000313" key="11">
    <source>
        <dbReference type="EMBL" id="AEI42594.1"/>
    </source>
</evidence>
<evidence type="ECO:0000256" key="1">
    <source>
        <dbReference type="ARBA" id="ARBA00004370"/>
    </source>
</evidence>
<keyword evidence="4 8" id="KW-0812">Transmembrane</keyword>
<dbReference type="HAMAP" id="MF_00912">
    <property type="entry name" value="DivIB"/>
    <property type="match status" value="1"/>
</dbReference>
<evidence type="ECO:0000256" key="8">
    <source>
        <dbReference type="HAMAP-Rule" id="MF_00912"/>
    </source>
</evidence>
<sequence length="287" mass="31733">MDDRLPVMKKPAPSRSRGSRKLLTVLVIFFIGLLLVLFFQSSLSKISNVEVAGQELVDPAEILQKAEVKQGDHFFSVSSSDIEERVQTLPMVESAEVTKHFPGRITIQVKEHPKVAYQIGEGGQVEVLLADASILPVKVQGVPLDKPILTGWRPDDPLKTRLCLAMAKLPPSYFADISEIKPAPSNAYPDKIRLYTRTQYEVQTTIGKLPEKIKYLQSYIANLQSDGIKGGVIKMLEADYYTAVDDTPEPKTQQSTQQAEQTPQQTPQEGGSAVKETPSEEGAKQQD</sequence>
<dbReference type="GO" id="GO:0005886">
    <property type="term" value="C:plasma membrane"/>
    <property type="evidence" value="ECO:0007669"/>
    <property type="project" value="UniProtKB-SubCell"/>
</dbReference>
<comment type="function">
    <text evidence="8">Cell division protein that may be involved in stabilizing or promoting the assembly of the division complex.</text>
</comment>
<dbReference type="Pfam" id="PF08478">
    <property type="entry name" value="POTRA_1"/>
    <property type="match status" value="1"/>
</dbReference>
<evidence type="ECO:0000256" key="4">
    <source>
        <dbReference type="ARBA" id="ARBA00022692"/>
    </source>
</evidence>
<gene>
    <name evidence="8" type="primary">divIB</name>
    <name evidence="11" type="ordered locus">KNP414_04061</name>
</gene>
<organism evidence="11 12">
    <name type="scientific">Paenibacillus mucilaginosus (strain KNP414)</name>
    <dbReference type="NCBI Taxonomy" id="1036673"/>
    <lineage>
        <taxon>Bacteria</taxon>
        <taxon>Bacillati</taxon>
        <taxon>Bacillota</taxon>
        <taxon>Bacilli</taxon>
        <taxon>Bacillales</taxon>
        <taxon>Paenibacillaceae</taxon>
        <taxon>Paenibacillus</taxon>
    </lineage>
</organism>
<dbReference type="InterPro" id="IPR026580">
    <property type="entry name" value="DivIB"/>
</dbReference>
<reference evidence="11 12" key="2">
    <citation type="journal article" date="2013" name="Genome Announc.">
        <title>Genome Sequence of Growth-Improving Paenibacillus mucilaginosus Strain KNP414.</title>
        <authorList>
            <person name="Lu J.J."/>
            <person name="Wang J.F."/>
            <person name="Hu X.F."/>
        </authorList>
    </citation>
    <scope>NUCLEOTIDE SEQUENCE [LARGE SCALE GENOMIC DNA]</scope>
    <source>
        <strain evidence="11 12">KNP414</strain>
    </source>
</reference>
<name>F8FDM9_PAEMK</name>
<evidence type="ECO:0000256" key="2">
    <source>
        <dbReference type="ARBA" id="ARBA00022475"/>
    </source>
</evidence>
<proteinExistence type="inferred from homology"/>
<feature type="compositionally biased region" description="Basic and acidic residues" evidence="9">
    <location>
        <begin position="277"/>
        <end position="287"/>
    </location>
</feature>
<protein>
    <recommendedName>
        <fullName evidence="8">Cell division protein DivIB</fullName>
    </recommendedName>
</protein>
<keyword evidence="5 8" id="KW-1133">Transmembrane helix</keyword>
<keyword evidence="3 8" id="KW-0132">Cell division</keyword>
<evidence type="ECO:0000256" key="9">
    <source>
        <dbReference type="SAM" id="MobiDB-lite"/>
    </source>
</evidence>
<dbReference type="Gene3D" id="3.40.50.10960">
    <property type="match status" value="1"/>
</dbReference>